<keyword evidence="1" id="KW-0812">Transmembrane</keyword>
<reference evidence="2" key="1">
    <citation type="submission" date="2018-06" db="EMBL/GenBank/DDBJ databases">
        <authorList>
            <consortium name="Pathogen Informatics"/>
            <person name="Doyle S."/>
        </authorList>
    </citation>
    <scope>NUCLEOTIDE SEQUENCE</scope>
    <source>
        <strain evidence="2">NCTC13307</strain>
    </source>
</reference>
<keyword evidence="2" id="KW-0808">Transferase</keyword>
<feature type="transmembrane region" description="Helical" evidence="1">
    <location>
        <begin position="48"/>
        <end position="69"/>
    </location>
</feature>
<dbReference type="GO" id="GO:0016301">
    <property type="term" value="F:kinase activity"/>
    <property type="evidence" value="ECO:0007669"/>
    <property type="project" value="UniProtKB-KW"/>
</dbReference>
<accession>A0A381IAM2</accession>
<keyword evidence="1" id="KW-1133">Transmembrane helix</keyword>
<sequence length="102" mass="12161">MKSWLVFLNKGIFKLQKNGVYKDLKKKWYSTYNEVDDILYERGIVPSIYLFIGIILISIYVFYSYTYLLKIEIKRKTEQVIENKKTLEATFNSITDINNACR</sequence>
<evidence type="ECO:0000313" key="2">
    <source>
        <dbReference type="EMBL" id="SUY24365.1"/>
    </source>
</evidence>
<dbReference type="EMBL" id="UFWD01000001">
    <property type="protein sequence ID" value="SUY24365.1"/>
    <property type="molecule type" value="Genomic_DNA"/>
</dbReference>
<protein>
    <submittedName>
        <fullName evidence="2">Two-component sensor histidine kinase</fullName>
    </submittedName>
</protein>
<proteinExistence type="predicted"/>
<gene>
    <name evidence="2" type="ORF">NCTC13307_02239</name>
</gene>
<name>A0A381IAM2_CLODI</name>
<keyword evidence="2" id="KW-0418">Kinase</keyword>
<organism evidence="2">
    <name type="scientific">Clostridioides difficile</name>
    <name type="common">Peptoclostridium difficile</name>
    <dbReference type="NCBI Taxonomy" id="1496"/>
    <lineage>
        <taxon>Bacteria</taxon>
        <taxon>Bacillati</taxon>
        <taxon>Bacillota</taxon>
        <taxon>Clostridia</taxon>
        <taxon>Peptostreptococcales</taxon>
        <taxon>Peptostreptococcaceae</taxon>
        <taxon>Clostridioides</taxon>
    </lineage>
</organism>
<keyword evidence="1" id="KW-0472">Membrane</keyword>
<evidence type="ECO:0000256" key="1">
    <source>
        <dbReference type="SAM" id="Phobius"/>
    </source>
</evidence>
<dbReference type="AlphaFoldDB" id="A0A381IAM2"/>